<evidence type="ECO:0000259" key="10">
    <source>
        <dbReference type="PROSITE" id="PS50850"/>
    </source>
</evidence>
<evidence type="ECO:0000313" key="11">
    <source>
        <dbReference type="EMBL" id="CCA74162.1"/>
    </source>
</evidence>
<comment type="similarity">
    <text evidence="2">Belongs to the major facilitator superfamily.</text>
</comment>
<dbReference type="SUPFAM" id="SSF103473">
    <property type="entry name" value="MFS general substrate transporter"/>
    <property type="match status" value="2"/>
</dbReference>
<dbReference type="InParanoid" id="G4TS69"/>
<feature type="compositionally biased region" description="Basic and acidic residues" evidence="8">
    <location>
        <begin position="8"/>
        <end position="20"/>
    </location>
</feature>
<feature type="transmembrane region" description="Helical" evidence="9">
    <location>
        <begin position="93"/>
        <end position="112"/>
    </location>
</feature>
<evidence type="ECO:0000256" key="3">
    <source>
        <dbReference type="ARBA" id="ARBA00022448"/>
    </source>
</evidence>
<feature type="transmembrane region" description="Helical" evidence="9">
    <location>
        <begin position="218"/>
        <end position="238"/>
    </location>
</feature>
<dbReference type="PANTHER" id="PTHR23501">
    <property type="entry name" value="MAJOR FACILITATOR SUPERFAMILY"/>
    <property type="match status" value="1"/>
</dbReference>
<keyword evidence="3" id="KW-0813">Transport</keyword>
<feature type="transmembrane region" description="Helical" evidence="9">
    <location>
        <begin position="313"/>
        <end position="331"/>
    </location>
</feature>
<organism evidence="11 12">
    <name type="scientific">Serendipita indica (strain DSM 11827)</name>
    <name type="common">Root endophyte fungus</name>
    <name type="synonym">Piriformospora indica</name>
    <dbReference type="NCBI Taxonomy" id="1109443"/>
    <lineage>
        <taxon>Eukaryota</taxon>
        <taxon>Fungi</taxon>
        <taxon>Dikarya</taxon>
        <taxon>Basidiomycota</taxon>
        <taxon>Agaricomycotina</taxon>
        <taxon>Agaricomycetes</taxon>
        <taxon>Sebacinales</taxon>
        <taxon>Serendipitaceae</taxon>
        <taxon>Serendipita</taxon>
    </lineage>
</organism>
<dbReference type="HOGENOM" id="CLU_012970_2_2_1"/>
<dbReference type="InterPro" id="IPR036259">
    <property type="entry name" value="MFS_trans_sf"/>
</dbReference>
<feature type="transmembrane region" description="Helical" evidence="9">
    <location>
        <begin position="282"/>
        <end position="301"/>
    </location>
</feature>
<evidence type="ECO:0000256" key="6">
    <source>
        <dbReference type="ARBA" id="ARBA00023065"/>
    </source>
</evidence>
<dbReference type="GO" id="GO:0006811">
    <property type="term" value="P:monoatomic ion transport"/>
    <property type="evidence" value="ECO:0007669"/>
    <property type="project" value="UniProtKB-KW"/>
</dbReference>
<dbReference type="FunFam" id="1.20.1250.20:FF:000197">
    <property type="entry name" value="Siderophore iron transporter 1"/>
    <property type="match status" value="1"/>
</dbReference>
<feature type="transmembrane region" description="Helical" evidence="9">
    <location>
        <begin position="58"/>
        <end position="81"/>
    </location>
</feature>
<evidence type="ECO:0000256" key="1">
    <source>
        <dbReference type="ARBA" id="ARBA00004141"/>
    </source>
</evidence>
<protein>
    <submittedName>
        <fullName evidence="11">Related to major facilitator MirA</fullName>
    </submittedName>
</protein>
<feature type="transmembrane region" description="Helical" evidence="9">
    <location>
        <begin position="477"/>
        <end position="500"/>
    </location>
</feature>
<evidence type="ECO:0000256" key="2">
    <source>
        <dbReference type="ARBA" id="ARBA00008335"/>
    </source>
</evidence>
<dbReference type="STRING" id="1109443.G4TS69"/>
<reference evidence="11 12" key="1">
    <citation type="journal article" date="2011" name="PLoS Pathog.">
        <title>Endophytic Life Strategies Decoded by Genome and Transcriptome Analyses of the Mutualistic Root Symbiont Piriformospora indica.</title>
        <authorList>
            <person name="Zuccaro A."/>
            <person name="Lahrmann U."/>
            <person name="Guldener U."/>
            <person name="Langen G."/>
            <person name="Pfiffi S."/>
            <person name="Biedenkopf D."/>
            <person name="Wong P."/>
            <person name="Samans B."/>
            <person name="Grimm C."/>
            <person name="Basiewicz M."/>
            <person name="Murat C."/>
            <person name="Martin F."/>
            <person name="Kogel K.H."/>
        </authorList>
    </citation>
    <scope>NUCLEOTIDE SEQUENCE [LARGE SCALE GENOMIC DNA]</scope>
    <source>
        <strain evidence="11 12">DSM 11827</strain>
    </source>
</reference>
<dbReference type="eggNOG" id="KOG0254">
    <property type="taxonomic scope" value="Eukaryota"/>
</dbReference>
<keyword evidence="12" id="KW-1185">Reference proteome</keyword>
<dbReference type="AlphaFoldDB" id="G4TS69"/>
<accession>G4TS69</accession>
<evidence type="ECO:0000256" key="4">
    <source>
        <dbReference type="ARBA" id="ARBA00022692"/>
    </source>
</evidence>
<name>G4TS69_SERID</name>
<dbReference type="PROSITE" id="PS50850">
    <property type="entry name" value="MFS"/>
    <property type="match status" value="1"/>
</dbReference>
<gene>
    <name evidence="11" type="ORF">PIIN_08115</name>
</gene>
<evidence type="ECO:0000256" key="7">
    <source>
        <dbReference type="ARBA" id="ARBA00023136"/>
    </source>
</evidence>
<proteinExistence type="inferred from homology"/>
<evidence type="ECO:0000256" key="9">
    <source>
        <dbReference type="SAM" id="Phobius"/>
    </source>
</evidence>
<dbReference type="PANTHER" id="PTHR23501:SF87">
    <property type="entry name" value="SIDEROPHORE IRON TRANSPORTER 2"/>
    <property type="match status" value="1"/>
</dbReference>
<dbReference type="GO" id="GO:0005886">
    <property type="term" value="C:plasma membrane"/>
    <property type="evidence" value="ECO:0007669"/>
    <property type="project" value="TreeGrafter"/>
</dbReference>
<dbReference type="GO" id="GO:0022857">
    <property type="term" value="F:transmembrane transporter activity"/>
    <property type="evidence" value="ECO:0007669"/>
    <property type="project" value="InterPro"/>
</dbReference>
<comment type="subcellular location">
    <subcellularLocation>
        <location evidence="1">Membrane</location>
        <topology evidence="1">Multi-pass membrane protein</topology>
    </subcellularLocation>
</comment>
<dbReference type="InterPro" id="IPR020846">
    <property type="entry name" value="MFS_dom"/>
</dbReference>
<evidence type="ECO:0000313" key="12">
    <source>
        <dbReference type="Proteomes" id="UP000007148"/>
    </source>
</evidence>
<evidence type="ECO:0000256" key="8">
    <source>
        <dbReference type="SAM" id="MobiDB-lite"/>
    </source>
</evidence>
<comment type="caution">
    <text evidence="11">The sequence shown here is derived from an EMBL/GenBank/DDBJ whole genome shotgun (WGS) entry which is preliminary data.</text>
</comment>
<evidence type="ECO:0000256" key="5">
    <source>
        <dbReference type="ARBA" id="ARBA00022989"/>
    </source>
</evidence>
<keyword evidence="7 9" id="KW-0472">Membrane</keyword>
<feature type="transmembrane region" description="Helical" evidence="9">
    <location>
        <begin position="351"/>
        <end position="379"/>
    </location>
</feature>
<dbReference type="EMBL" id="CAFZ01000285">
    <property type="protein sequence ID" value="CCA74162.1"/>
    <property type="molecule type" value="Genomic_DNA"/>
</dbReference>
<feature type="transmembrane region" description="Helical" evidence="9">
    <location>
        <begin position="124"/>
        <end position="142"/>
    </location>
</feature>
<dbReference type="OMA" id="QWHNPSM"/>
<keyword evidence="4 9" id="KW-0812">Transmembrane</keyword>
<feature type="compositionally biased region" description="Low complexity" evidence="8">
    <location>
        <begin position="610"/>
        <end position="624"/>
    </location>
</feature>
<dbReference type="Gene3D" id="1.20.1250.20">
    <property type="entry name" value="MFS general substrate transporter like domains"/>
    <property type="match status" value="2"/>
</dbReference>
<dbReference type="OrthoDB" id="2241241at2759"/>
<feature type="transmembrane region" description="Helical" evidence="9">
    <location>
        <begin position="551"/>
        <end position="570"/>
    </location>
</feature>
<feature type="transmembrane region" description="Helical" evidence="9">
    <location>
        <begin position="391"/>
        <end position="410"/>
    </location>
</feature>
<dbReference type="Proteomes" id="UP000007148">
    <property type="component" value="Unassembled WGS sequence"/>
</dbReference>
<feature type="region of interest" description="Disordered" evidence="8">
    <location>
        <begin position="594"/>
        <end position="624"/>
    </location>
</feature>
<feature type="region of interest" description="Disordered" evidence="8">
    <location>
        <begin position="1"/>
        <end position="29"/>
    </location>
</feature>
<keyword evidence="5 9" id="KW-1133">Transmembrane helix</keyword>
<keyword evidence="6" id="KW-0406">Ion transport</keyword>
<sequence>MSELADNPESRGHAKKRSESSETGSVHSTDRILVETREELGTGIAEASAKVWGKYSRWVLYISLGLAAYVYSLDLTTTYFYTAFATSSFSHHSLLSSIEVAAQVILAVGKPIIARIADLQSRPFAYVIVVIFYVLGYVLISSSKGVSQFAAGKVFQSAGSAGLQLLTQVIVADFTSLKWRGVVSSLMSTPFIINAFVGSRIAASITTNNPTNGWRWGYAMFSILIPLALAPVIFTLAWGERKAKRLGMVNTKPTHSAIETHNGQQRVGLPKKMLGFALDMDLFGLLLLGTGWALLLVALTLSAGAKGGWNNPSIIAMIVVGPLIIIAFAVYEAKWAPFPVIPGHFLRNRAVFGAALIGFFDFVSFYLTFLYLSSFLYVLKTPAWTQEDQNYFAQTQTVGLTLFGILAGVLMRWTRRYKLILIIGLCIRVLGGSTITKRSDGELVMTQILQAFGGGFAAVCSQVGAQASVSHKYVAMVTAIVLLITELGGAIGSAIGGAIWTHLMPSNLRKYLPNSTEEERMTLFGSIISIVALPPDDPTRQGVIHAYSDTMHVLIIVALVFGLIPILIALTMPNFYLGDAQNAVDGLDIAGRKVEEPQEGSPSGADAPVASTSAGGSAGKGSAV</sequence>
<feature type="domain" description="Major facilitator superfamily (MFS) profile" evidence="10">
    <location>
        <begin position="60"/>
        <end position="576"/>
    </location>
</feature>